<keyword evidence="3" id="KW-1185">Reference proteome</keyword>
<evidence type="ECO:0000256" key="1">
    <source>
        <dbReference type="SAM" id="SignalP"/>
    </source>
</evidence>
<dbReference type="Proteomes" id="UP000736373">
    <property type="component" value="Unassembled WGS sequence"/>
</dbReference>
<evidence type="ECO:0000313" key="3">
    <source>
        <dbReference type="Proteomes" id="UP000736373"/>
    </source>
</evidence>
<evidence type="ECO:0000313" key="2">
    <source>
        <dbReference type="EMBL" id="MBC8752767.1"/>
    </source>
</evidence>
<keyword evidence="1" id="KW-0732">Signal</keyword>
<proteinExistence type="predicted"/>
<dbReference type="SUPFAM" id="SSF75011">
    <property type="entry name" value="3-carboxy-cis,cis-mucoante lactonizing enzyme"/>
    <property type="match status" value="1"/>
</dbReference>
<dbReference type="EMBL" id="VZQQ01000150">
    <property type="protein sequence ID" value="MBC8752767.1"/>
    <property type="molecule type" value="Genomic_DNA"/>
</dbReference>
<reference evidence="2 3" key="1">
    <citation type="submission" date="2019-09" db="EMBL/GenBank/DDBJ databases">
        <title>Paraburkholderia podalyriae sp. nov., A South African Podalyria-associated rhizobium.</title>
        <authorList>
            <person name="Mavima L."/>
            <person name="Beukes C.W."/>
            <person name="Palmer M."/>
            <person name="De Meyer S.E."/>
            <person name="James E.K."/>
            <person name="Maluk M."/>
            <person name="Avontuur J.R."/>
            <person name="Chan W.Y."/>
            <person name="Venter S.N."/>
            <person name="Steenkamp E.T."/>
        </authorList>
    </citation>
    <scope>NUCLEOTIDE SEQUENCE [LARGE SCALE GENOMIC DNA]</scope>
    <source>
        <strain evidence="2 3">WC7.3b</strain>
    </source>
</reference>
<organism evidence="2 3">
    <name type="scientific">Paraburkholderia podalyriae</name>
    <dbReference type="NCBI Taxonomy" id="1938811"/>
    <lineage>
        <taxon>Bacteria</taxon>
        <taxon>Pseudomonadati</taxon>
        <taxon>Pseudomonadota</taxon>
        <taxon>Betaproteobacteria</taxon>
        <taxon>Burkholderiales</taxon>
        <taxon>Burkholderiaceae</taxon>
        <taxon>Paraburkholderia</taxon>
    </lineage>
</organism>
<protein>
    <submittedName>
        <fullName evidence="2">Uncharacterized protein</fullName>
    </submittedName>
</protein>
<name>A0ABR7Q2P2_9BURK</name>
<dbReference type="PROSITE" id="PS51257">
    <property type="entry name" value="PROKAR_LIPOPROTEIN"/>
    <property type="match status" value="1"/>
</dbReference>
<comment type="caution">
    <text evidence="2">The sequence shown here is derived from an EMBL/GenBank/DDBJ whole genome shotgun (WGS) entry which is preliminary data.</text>
</comment>
<feature type="chain" id="PRO_5046657439" evidence="1">
    <location>
        <begin position="19"/>
        <end position="389"/>
    </location>
</feature>
<accession>A0ABR7Q2P2</accession>
<dbReference type="RefSeq" id="WP_187639597.1">
    <property type="nucleotide sequence ID" value="NZ_VZQQ01000150.1"/>
</dbReference>
<gene>
    <name evidence="2" type="ORF">F6X42_42435</name>
</gene>
<feature type="signal peptide" evidence="1">
    <location>
        <begin position="1"/>
        <end position="18"/>
    </location>
</feature>
<sequence length="389" mass="40094">MRLALTSLAVAASLSLTACGGSVSPDSGRVQPSTAIALPAGVKSLDPNYNISVFAHGPSTSSLPDDMTVSADGQSVFVGYQDDQDSAGKRVASGKTTGEVIQYDLNGNLLKTFAVKGHVDGLVTVDSNTIWASSNEDGNPVVSVIKVTAGTVSSYTYNKTLMPQSGGSDGTGGLDDMVMVNGSVYVTLSGEFKTAAHNATPPGPNANPFPVIARLTIDPDGQHFDLDGDSATTTAAAYTLLGNGAAVDKLTGAPRMLNVLDPDSLGLDPAGNVILDDQAGHSLITIGNIGTPQQSVSVLDRTLNGTPFKVDDTRFAPPTGRSFILFTDNDVSNNIYRVDYKGGAFPANQGYSTSGSVTDSLLAMDYSTGKFTTIVAGVPGAHGMRFISN</sequence>